<comment type="subcellular location">
    <subcellularLocation>
        <location evidence="8">Cytoplasm</location>
    </subcellularLocation>
</comment>
<evidence type="ECO:0000313" key="12">
    <source>
        <dbReference type="Proteomes" id="UP001183607"/>
    </source>
</evidence>
<evidence type="ECO:0000256" key="5">
    <source>
        <dbReference type="ARBA" id="ARBA00038063"/>
    </source>
</evidence>
<comment type="function">
    <text evidence="8">Hydrolyzes ribosome-free peptidyl-tRNAs (with 1 or more amino acids incorporated), which drop off the ribosome during protein synthesis, or as a result of ribosome stalling.</text>
</comment>
<dbReference type="GO" id="GO:0005737">
    <property type="term" value="C:cytoplasm"/>
    <property type="evidence" value="ECO:0007669"/>
    <property type="project" value="UniProtKB-SubCell"/>
</dbReference>
<comment type="similarity">
    <text evidence="5 8 10">Belongs to the PTH family.</text>
</comment>
<dbReference type="GO" id="GO:0004045">
    <property type="term" value="F:peptidyl-tRNA hydrolase activity"/>
    <property type="evidence" value="ECO:0007669"/>
    <property type="project" value="UniProtKB-UniRule"/>
</dbReference>
<keyword evidence="4 8" id="KW-0694">RNA-binding</keyword>
<dbReference type="EMBL" id="JAVRER010000070">
    <property type="protein sequence ID" value="MDT0419281.1"/>
    <property type="molecule type" value="Genomic_DNA"/>
</dbReference>
<feature type="binding site" evidence="8">
    <location>
        <position position="129"/>
    </location>
    <ligand>
        <name>tRNA</name>
        <dbReference type="ChEBI" id="CHEBI:17843"/>
    </ligand>
</feature>
<comment type="caution">
    <text evidence="11">The sequence shown here is derived from an EMBL/GenBank/DDBJ whole genome shotgun (WGS) entry which is preliminary data.</text>
</comment>
<evidence type="ECO:0000313" key="11">
    <source>
        <dbReference type="EMBL" id="MDT0419281.1"/>
    </source>
</evidence>
<feature type="binding site" evidence="8">
    <location>
        <position position="81"/>
    </location>
    <ligand>
        <name>tRNA</name>
        <dbReference type="ChEBI" id="CHEBI:17843"/>
    </ligand>
</feature>
<evidence type="ECO:0000256" key="4">
    <source>
        <dbReference type="ARBA" id="ARBA00022884"/>
    </source>
</evidence>
<dbReference type="Proteomes" id="UP001183607">
    <property type="component" value="Unassembled WGS sequence"/>
</dbReference>
<dbReference type="GO" id="GO:0006515">
    <property type="term" value="P:protein quality control for misfolded or incompletely synthesized proteins"/>
    <property type="evidence" value="ECO:0007669"/>
    <property type="project" value="UniProtKB-UniRule"/>
</dbReference>
<dbReference type="RefSeq" id="WP_007825815.1">
    <property type="nucleotide sequence ID" value="NZ_JAVRER010000070.1"/>
</dbReference>
<dbReference type="Gene3D" id="3.40.50.1470">
    <property type="entry name" value="Peptidyl-tRNA hydrolase"/>
    <property type="match status" value="1"/>
</dbReference>
<dbReference type="HAMAP" id="MF_00083">
    <property type="entry name" value="Pept_tRNA_hydro_bact"/>
    <property type="match status" value="1"/>
</dbReference>
<comment type="subunit">
    <text evidence="8">Monomer.</text>
</comment>
<proteinExistence type="inferred from homology"/>
<name>A0ABD5ECV7_9ACTN</name>
<evidence type="ECO:0000256" key="7">
    <source>
        <dbReference type="ARBA" id="ARBA00050038"/>
    </source>
</evidence>
<keyword evidence="2 8" id="KW-0820">tRNA-binding</keyword>
<dbReference type="CDD" id="cd00462">
    <property type="entry name" value="PTH"/>
    <property type="match status" value="1"/>
</dbReference>
<evidence type="ECO:0000256" key="10">
    <source>
        <dbReference type="RuleBase" id="RU004320"/>
    </source>
</evidence>
<comment type="function">
    <text evidence="8">Catalyzes the release of premature peptidyl moieties from peptidyl-tRNA molecules trapped in stalled 50S ribosomal subunits, and thus maintains levels of free tRNAs and 50S ribosomes.</text>
</comment>
<dbReference type="SUPFAM" id="SSF53178">
    <property type="entry name" value="Peptidyl-tRNA hydrolase-like"/>
    <property type="match status" value="1"/>
</dbReference>
<evidence type="ECO:0000256" key="6">
    <source>
        <dbReference type="ARBA" id="ARBA00048707"/>
    </source>
</evidence>
<keyword evidence="3 8" id="KW-0378">Hydrolase</keyword>
<protein>
    <recommendedName>
        <fullName evidence="7 8">Peptidyl-tRNA hydrolase</fullName>
        <shortName evidence="8">Pth</shortName>
        <ecNumber evidence="1 8">3.1.1.29</ecNumber>
    </recommendedName>
</protein>
<feature type="binding site" evidence="8">
    <location>
        <position position="83"/>
    </location>
    <ligand>
        <name>tRNA</name>
        <dbReference type="ChEBI" id="CHEBI:17843"/>
    </ligand>
</feature>
<dbReference type="InterPro" id="IPR001328">
    <property type="entry name" value="Pept_tRNA_hydro"/>
</dbReference>
<reference evidence="12" key="1">
    <citation type="submission" date="2023-07" db="EMBL/GenBank/DDBJ databases">
        <title>30 novel species of actinomycetes from the DSMZ collection.</title>
        <authorList>
            <person name="Nouioui I."/>
        </authorList>
    </citation>
    <scope>NUCLEOTIDE SEQUENCE [LARGE SCALE GENOMIC DNA]</scope>
    <source>
        <strain evidence="12">DSM 41982</strain>
    </source>
</reference>
<accession>A0ABD5ECV7</accession>
<evidence type="ECO:0000256" key="8">
    <source>
        <dbReference type="HAMAP-Rule" id="MF_00083"/>
    </source>
</evidence>
<feature type="site" description="Stabilizes the basic form of H active site to accept a proton" evidence="8">
    <location>
        <position position="108"/>
    </location>
</feature>
<dbReference type="FunFam" id="3.40.50.1470:FF:000001">
    <property type="entry name" value="Peptidyl-tRNA hydrolase"/>
    <property type="match status" value="1"/>
</dbReference>
<gene>
    <name evidence="8 11" type="primary">pth</name>
    <name evidence="11" type="ORF">RM574_27760</name>
</gene>
<dbReference type="GO" id="GO:0072344">
    <property type="term" value="P:rescue of stalled ribosome"/>
    <property type="evidence" value="ECO:0007669"/>
    <property type="project" value="UniProtKB-UniRule"/>
</dbReference>
<dbReference type="PROSITE" id="PS01195">
    <property type="entry name" value="PEPT_TRNA_HYDROL_1"/>
    <property type="match status" value="1"/>
</dbReference>
<dbReference type="InterPro" id="IPR018171">
    <property type="entry name" value="Pept_tRNA_hydro_CS"/>
</dbReference>
<organism evidence="11 12">
    <name type="scientific">Streptomyces evansiae</name>
    <dbReference type="NCBI Taxonomy" id="3075535"/>
    <lineage>
        <taxon>Bacteria</taxon>
        <taxon>Bacillati</taxon>
        <taxon>Actinomycetota</taxon>
        <taxon>Actinomycetes</taxon>
        <taxon>Kitasatosporales</taxon>
        <taxon>Streptomycetaceae</taxon>
        <taxon>Streptomyces</taxon>
    </lineage>
</organism>
<dbReference type="GO" id="GO:0000049">
    <property type="term" value="F:tRNA binding"/>
    <property type="evidence" value="ECO:0007669"/>
    <property type="project" value="UniProtKB-UniRule"/>
</dbReference>
<evidence type="ECO:0000256" key="3">
    <source>
        <dbReference type="ARBA" id="ARBA00022801"/>
    </source>
</evidence>
<dbReference type="AlphaFoldDB" id="A0ABD5ECV7"/>
<dbReference type="Pfam" id="PF01195">
    <property type="entry name" value="Pept_tRNA_hydro"/>
    <property type="match status" value="1"/>
</dbReference>
<keyword evidence="8" id="KW-0963">Cytoplasm</keyword>
<feature type="binding site" evidence="8">
    <location>
        <position position="25"/>
    </location>
    <ligand>
        <name>tRNA</name>
        <dbReference type="ChEBI" id="CHEBI:17843"/>
    </ligand>
</feature>
<dbReference type="PANTHER" id="PTHR17224:SF1">
    <property type="entry name" value="PEPTIDYL-TRNA HYDROLASE"/>
    <property type="match status" value="1"/>
</dbReference>
<dbReference type="PANTHER" id="PTHR17224">
    <property type="entry name" value="PEPTIDYL-TRNA HYDROLASE"/>
    <property type="match status" value="1"/>
</dbReference>
<feature type="active site" description="Proton acceptor" evidence="8">
    <location>
        <position position="30"/>
    </location>
</feature>
<feature type="site" description="Discriminates between blocked and unblocked aminoacyl-tRNA" evidence="8">
    <location>
        <position position="20"/>
    </location>
</feature>
<comment type="catalytic activity">
    <reaction evidence="6 8 9">
        <text>an N-acyl-L-alpha-aminoacyl-tRNA + H2O = an N-acyl-L-amino acid + a tRNA + H(+)</text>
        <dbReference type="Rhea" id="RHEA:54448"/>
        <dbReference type="Rhea" id="RHEA-COMP:10123"/>
        <dbReference type="Rhea" id="RHEA-COMP:13883"/>
        <dbReference type="ChEBI" id="CHEBI:15377"/>
        <dbReference type="ChEBI" id="CHEBI:15378"/>
        <dbReference type="ChEBI" id="CHEBI:59874"/>
        <dbReference type="ChEBI" id="CHEBI:78442"/>
        <dbReference type="ChEBI" id="CHEBI:138191"/>
        <dbReference type="EC" id="3.1.1.29"/>
    </reaction>
</comment>
<evidence type="ECO:0000256" key="1">
    <source>
        <dbReference type="ARBA" id="ARBA00013260"/>
    </source>
</evidence>
<dbReference type="InterPro" id="IPR036416">
    <property type="entry name" value="Pept_tRNA_hydro_sf"/>
</dbReference>
<sequence>MAASAGADENAPWLVAGLGNPGPEYAGNRHNVGFMVADLLAARLGGRFKRAARAQAQVVEGRLGVPGVSSTRVVVAKPLSYMNLSGGPVTALRDFYKVPLERVVAVHDELDIDYGVLRLKLGGGDNGHNGLKSMTKAMGPAYHRVRFGIGRPPGRMQVADFVLKDFSSGERKELDYFVDRAADAVEALVTQGLERAQGSYNS</sequence>
<dbReference type="PROSITE" id="PS01196">
    <property type="entry name" value="PEPT_TRNA_HYDROL_2"/>
    <property type="match status" value="1"/>
</dbReference>
<evidence type="ECO:0000256" key="2">
    <source>
        <dbReference type="ARBA" id="ARBA00022555"/>
    </source>
</evidence>
<dbReference type="EC" id="3.1.1.29" evidence="1 8"/>
<dbReference type="NCBIfam" id="TIGR00447">
    <property type="entry name" value="pth"/>
    <property type="match status" value="1"/>
</dbReference>
<evidence type="ECO:0000256" key="9">
    <source>
        <dbReference type="RuleBase" id="RU000673"/>
    </source>
</evidence>